<dbReference type="KEGG" id="bbet:F8237_03140"/>
<sequence>MSQFAAEDPRRYLSLIKAAEDHDDLFQALYVDHDDRMDSVAGLRRRRRRASNTPDDNILAASLVEENGVLRWHDGVPAREEAPQRRRRARRAGGPPPLPDQTVVLIKEFPRLQPNRAAAAIGAIDMRLNSAIGVSLQSHLRQLRGGPQKFVIDANDAHGPFDGRTLLLVHGTFSNAVNMVGEFEATTDGQAFLNAALNGPDKYDQVLVFEHATLAVSPVLNALELGRAFSGASGAVHVIAHSRGGLIVRWWLEAFGAALKAETRVVFAGSPLYGTSLAAPDKLQHALSLISNIGTFAERTLTLVGGANPFLWVAGKLVEVVMTVTGTLAHTPLLDGLIALIPGLFGQSQISNNYELNLLRLGPCTTQPAYFVVKSNFATVDPGWQFWKNFRALRGADLAADQIFPGDNDLVVDTGSMTNLGETDFPLKIRDVEDFGNDPEVWHCNYFRQKRTIDFIRRNLP</sequence>
<dbReference type="RefSeq" id="WP_151642355.1">
    <property type="nucleotide sequence ID" value="NZ_CP044543.1"/>
</dbReference>
<dbReference type="InterPro" id="IPR055803">
    <property type="entry name" value="DUF7379"/>
</dbReference>
<dbReference type="EMBL" id="CP044543">
    <property type="protein sequence ID" value="QFI71450.1"/>
    <property type="molecule type" value="Genomic_DNA"/>
</dbReference>
<reference evidence="4" key="1">
    <citation type="submission" date="2019-10" db="EMBL/GenBank/DDBJ databases">
        <title>Complete Genome Sequence of Bradyrhizobium betae type strain PL7HG1T.</title>
        <authorList>
            <person name="Bromfield E.S.P."/>
            <person name="Cloutier S."/>
        </authorList>
    </citation>
    <scope>NUCLEOTIDE SEQUENCE [LARGE SCALE GENOMIC DNA]</scope>
    <source>
        <strain evidence="4">PL7HG1</strain>
    </source>
</reference>
<feature type="domain" description="DUF7379" evidence="2">
    <location>
        <begin position="166"/>
        <end position="343"/>
    </location>
</feature>
<dbReference type="OrthoDB" id="8773014at2"/>
<dbReference type="Proteomes" id="UP000325641">
    <property type="component" value="Chromosome"/>
</dbReference>
<proteinExistence type="predicted"/>
<dbReference type="AlphaFoldDB" id="A0A5P6NZH6"/>
<dbReference type="SUPFAM" id="SSF53474">
    <property type="entry name" value="alpha/beta-Hydrolases"/>
    <property type="match status" value="1"/>
</dbReference>
<dbReference type="Gene3D" id="3.40.50.1820">
    <property type="entry name" value="alpha/beta hydrolase"/>
    <property type="match status" value="1"/>
</dbReference>
<evidence type="ECO:0000313" key="3">
    <source>
        <dbReference type="EMBL" id="QFI71450.1"/>
    </source>
</evidence>
<organism evidence="3 4">
    <name type="scientific">Bradyrhizobium betae</name>
    <dbReference type="NCBI Taxonomy" id="244734"/>
    <lineage>
        <taxon>Bacteria</taxon>
        <taxon>Pseudomonadati</taxon>
        <taxon>Pseudomonadota</taxon>
        <taxon>Alphaproteobacteria</taxon>
        <taxon>Hyphomicrobiales</taxon>
        <taxon>Nitrobacteraceae</taxon>
        <taxon>Bradyrhizobium</taxon>
    </lineage>
</organism>
<accession>A0A5P6NZH6</accession>
<feature type="compositionally biased region" description="Basic and acidic residues" evidence="1">
    <location>
        <begin position="74"/>
        <end position="84"/>
    </location>
</feature>
<dbReference type="InterPro" id="IPR029058">
    <property type="entry name" value="AB_hydrolase_fold"/>
</dbReference>
<feature type="region of interest" description="Disordered" evidence="1">
    <location>
        <begin position="74"/>
        <end position="100"/>
    </location>
</feature>
<name>A0A5P6NZH6_9BRAD</name>
<evidence type="ECO:0000313" key="4">
    <source>
        <dbReference type="Proteomes" id="UP000325641"/>
    </source>
</evidence>
<evidence type="ECO:0000256" key="1">
    <source>
        <dbReference type="SAM" id="MobiDB-lite"/>
    </source>
</evidence>
<protein>
    <recommendedName>
        <fullName evidence="2">DUF7379 domain-containing protein</fullName>
    </recommendedName>
</protein>
<gene>
    <name evidence="3" type="ORF">F8237_03140</name>
</gene>
<dbReference type="Pfam" id="PF24096">
    <property type="entry name" value="DUF7379"/>
    <property type="match status" value="1"/>
</dbReference>
<evidence type="ECO:0000259" key="2">
    <source>
        <dbReference type="Pfam" id="PF24096"/>
    </source>
</evidence>